<dbReference type="Pfam" id="PF19086">
    <property type="entry name" value="Terpene_syn_C_2"/>
    <property type="match status" value="1"/>
</dbReference>
<dbReference type="STRING" id="1447883.A0A2B7YZM9"/>
<organism evidence="4 5">
    <name type="scientific">Polytolypa hystricis (strain UAMH7299)</name>
    <dbReference type="NCBI Taxonomy" id="1447883"/>
    <lineage>
        <taxon>Eukaryota</taxon>
        <taxon>Fungi</taxon>
        <taxon>Dikarya</taxon>
        <taxon>Ascomycota</taxon>
        <taxon>Pezizomycotina</taxon>
        <taxon>Eurotiomycetes</taxon>
        <taxon>Eurotiomycetidae</taxon>
        <taxon>Onygenales</taxon>
        <taxon>Onygenales incertae sedis</taxon>
        <taxon>Polytolypa</taxon>
    </lineage>
</organism>
<dbReference type="EMBL" id="PDNA01000013">
    <property type="protein sequence ID" value="PGH26795.1"/>
    <property type="molecule type" value="Genomic_DNA"/>
</dbReference>
<keyword evidence="3" id="KW-0460">Magnesium</keyword>
<dbReference type="SUPFAM" id="SSF48576">
    <property type="entry name" value="Terpenoid synthases"/>
    <property type="match status" value="2"/>
</dbReference>
<comment type="caution">
    <text evidence="4">The sequence shown here is derived from an EMBL/GenBank/DDBJ whole genome shotgun (WGS) entry which is preliminary data.</text>
</comment>
<dbReference type="PANTHER" id="PTHR12001">
    <property type="entry name" value="GERANYLGERANYL PYROPHOSPHATE SYNTHASE"/>
    <property type="match status" value="1"/>
</dbReference>
<dbReference type="AlphaFoldDB" id="A0A2B7YZM9"/>
<reference evidence="4 5" key="1">
    <citation type="submission" date="2017-10" db="EMBL/GenBank/DDBJ databases">
        <title>Comparative genomics in systemic dimorphic fungi from Ajellomycetaceae.</title>
        <authorList>
            <person name="Munoz J.F."/>
            <person name="Mcewen J.G."/>
            <person name="Clay O.K."/>
            <person name="Cuomo C.A."/>
        </authorList>
    </citation>
    <scope>NUCLEOTIDE SEQUENCE [LARGE SCALE GENOMIC DNA]</scope>
    <source>
        <strain evidence="4 5">UAMH7299</strain>
    </source>
</reference>
<evidence type="ECO:0000313" key="5">
    <source>
        <dbReference type="Proteomes" id="UP000224634"/>
    </source>
</evidence>
<dbReference type="GO" id="GO:0046165">
    <property type="term" value="P:alcohol biosynthetic process"/>
    <property type="evidence" value="ECO:0007669"/>
    <property type="project" value="UniProtKB-ARBA"/>
</dbReference>
<dbReference type="GO" id="GO:0043386">
    <property type="term" value="P:mycotoxin biosynthetic process"/>
    <property type="evidence" value="ECO:0007669"/>
    <property type="project" value="UniProtKB-ARBA"/>
</dbReference>
<evidence type="ECO:0000313" key="4">
    <source>
        <dbReference type="EMBL" id="PGH26795.1"/>
    </source>
</evidence>
<dbReference type="Pfam" id="PF00348">
    <property type="entry name" value="polyprenyl_synt"/>
    <property type="match status" value="1"/>
</dbReference>
<evidence type="ECO:0000256" key="2">
    <source>
        <dbReference type="ARBA" id="ARBA00022723"/>
    </source>
</evidence>
<dbReference type="GO" id="GO:0004659">
    <property type="term" value="F:prenyltransferase activity"/>
    <property type="evidence" value="ECO:0007669"/>
    <property type="project" value="InterPro"/>
</dbReference>
<dbReference type="GO" id="GO:0046872">
    <property type="term" value="F:metal ion binding"/>
    <property type="evidence" value="ECO:0007669"/>
    <property type="project" value="UniProtKB-KW"/>
</dbReference>
<dbReference type="Gene3D" id="1.10.600.10">
    <property type="entry name" value="Farnesyl Diphosphate Synthase"/>
    <property type="match status" value="2"/>
</dbReference>
<dbReference type="InterPro" id="IPR000092">
    <property type="entry name" value="Polyprenyl_synt"/>
</dbReference>
<dbReference type="OrthoDB" id="6921389at2759"/>
<dbReference type="PROSITE" id="PS00444">
    <property type="entry name" value="POLYPRENYL_SYNTHASE_2"/>
    <property type="match status" value="1"/>
</dbReference>
<proteinExistence type="predicted"/>
<gene>
    <name evidence="4" type="ORF">AJ80_01561</name>
</gene>
<name>A0A2B7YZM9_POLH7</name>
<accession>A0A2B7YZM9</accession>
<dbReference type="PANTHER" id="PTHR12001:SF44">
    <property type="entry name" value="GERANYLGERANYL PYROPHOSPHATE SYNTHASE"/>
    <property type="match status" value="1"/>
</dbReference>
<evidence type="ECO:0000256" key="1">
    <source>
        <dbReference type="ARBA" id="ARBA00022679"/>
    </source>
</evidence>
<dbReference type="Proteomes" id="UP000224634">
    <property type="component" value="Unassembled WGS sequence"/>
</dbReference>
<evidence type="ECO:0000256" key="3">
    <source>
        <dbReference type="ARBA" id="ARBA00022842"/>
    </source>
</evidence>
<keyword evidence="1" id="KW-0808">Transferase</keyword>
<dbReference type="GO" id="GO:0008299">
    <property type="term" value="P:isoprenoid biosynthetic process"/>
    <property type="evidence" value="ECO:0007669"/>
    <property type="project" value="InterPro"/>
</dbReference>
<protein>
    <recommendedName>
        <fullName evidence="6">Geranylgeranyl pyrophosphate synthase</fullName>
    </recommendedName>
</protein>
<sequence>MPALFPTISFSYSVPGDPEHELPLNYFSTIPFRTAKDDKELVKTAELAAAEWAQATGKDYGSLLKSGGLTARGHALRWFFPEMPPDRLSSGVKLFDTTLFWDDANDVLGLKEHAAAVDDFILGYLLRQKQGKLDQFEFASNKLMADATFGVPGIATTQNIQLILSLVKSQPVKTRDMSFESYKKFRKLSVGGMMMVKLVPVAYGIDLSDQERSSVEHFLDKLPTVVALLNDLYSFDREFIEHTNSGSLGMIQNAMAVLMSRYGYSKTEAEDILKKEISTIEKKIMDDYISWEYSSTHRSENLRNYVAYTILAVGGIIHWTSHSERYQTHNSKVCIDFTQLLPKDLEGLEKLEGYPPPALVTQARGDTQCEGLKQDDAVEPTSVNGALDASEQHSLKCDLYAPFKKAPAREIALAPYKYTESLSGKNTLAKFTHALQVWFNVPSDPLETIKKGVTMLFNSSLLLDDIEDGSPLRRGRPAAHVLYGPSQTFNSATYAVLSATILLDSLAEGRHKHVYKDELENLNLGQSLDLYWRFHSTCPSIDEYITMVDNKTGSFFRLVVRLMEAETSRPSNPALLHFITLLGRYYQIRDDYKNLSEEYTATKGYCDDISEGKLSLQVIHFLQQHDSPSTDQVRGLLFRQRTDVSKEGLSPELKAWIVSEIKTAGSLDYVLGVLDDMHDRIMETLEKLEGELGANKKLKILMVALRH</sequence>
<dbReference type="PROSITE" id="PS00723">
    <property type="entry name" value="POLYPRENYL_SYNTHASE_1"/>
    <property type="match status" value="1"/>
</dbReference>
<evidence type="ECO:0008006" key="6">
    <source>
        <dbReference type="Google" id="ProtNLM"/>
    </source>
</evidence>
<keyword evidence="2" id="KW-0479">Metal-binding</keyword>
<dbReference type="InterPro" id="IPR008949">
    <property type="entry name" value="Isoprenoid_synthase_dom_sf"/>
</dbReference>
<dbReference type="InterPro" id="IPR033749">
    <property type="entry name" value="Polyprenyl_synt_CS"/>
</dbReference>
<keyword evidence="5" id="KW-1185">Reference proteome</keyword>